<proteinExistence type="predicted"/>
<dbReference type="InterPro" id="IPR008030">
    <property type="entry name" value="NmrA-like"/>
</dbReference>
<dbReference type="RefSeq" id="WP_281766087.1">
    <property type="nucleotide sequence ID" value="NZ_BRVO01000003.1"/>
</dbReference>
<dbReference type="Pfam" id="PF05368">
    <property type="entry name" value="NmrA"/>
    <property type="match status" value="1"/>
</dbReference>
<dbReference type="SUPFAM" id="SSF51735">
    <property type="entry name" value="NAD(P)-binding Rossmann-fold domains"/>
    <property type="match status" value="1"/>
</dbReference>
<dbReference type="InterPro" id="IPR052718">
    <property type="entry name" value="NmrA-type_oxidoreductase"/>
</dbReference>
<evidence type="ECO:0000313" key="3">
    <source>
        <dbReference type="Proteomes" id="UP001143543"/>
    </source>
</evidence>
<dbReference type="CDD" id="cd05269">
    <property type="entry name" value="TMR_SDR_a"/>
    <property type="match status" value="1"/>
</dbReference>
<dbReference type="PANTHER" id="PTHR47129">
    <property type="entry name" value="QUINONE OXIDOREDUCTASE 2"/>
    <property type="match status" value="1"/>
</dbReference>
<keyword evidence="3" id="KW-1185">Reference proteome</keyword>
<evidence type="ECO:0000313" key="2">
    <source>
        <dbReference type="EMBL" id="GLB50461.1"/>
    </source>
</evidence>
<comment type="caution">
    <text evidence="2">The sequence shown here is derived from an EMBL/GenBank/DDBJ whole genome shotgun (WGS) entry which is preliminary data.</text>
</comment>
<organism evidence="2 3">
    <name type="scientific">Neptunitalea lumnitzerae</name>
    <dbReference type="NCBI Taxonomy" id="2965509"/>
    <lineage>
        <taxon>Bacteria</taxon>
        <taxon>Pseudomonadati</taxon>
        <taxon>Bacteroidota</taxon>
        <taxon>Flavobacteriia</taxon>
        <taxon>Flavobacteriales</taxon>
        <taxon>Flavobacteriaceae</taxon>
        <taxon>Neptunitalea</taxon>
    </lineage>
</organism>
<dbReference type="EMBL" id="BRVO01000003">
    <property type="protein sequence ID" value="GLB50461.1"/>
    <property type="molecule type" value="Genomic_DNA"/>
</dbReference>
<dbReference type="Gene3D" id="3.90.25.10">
    <property type="entry name" value="UDP-galactose 4-epimerase, domain 1"/>
    <property type="match status" value="1"/>
</dbReference>
<gene>
    <name evidence="2" type="primary">ytfG</name>
    <name evidence="2" type="ORF">Y10_28290</name>
</gene>
<sequence>MILVTGASGNLGRAVANELLNRVEASEIAVLTRDKAKVADLEEKGIKVVQGDYDNYDSLVAAFKGVDKLYFVSGSDIANRMKQHENVVNAAKEAGVGLVVYTSFQRATDKKDSIIGFVAESHIGTEELLKASGLNYTILKHALYLEVLPLFLGENVVSSGTVYLPAKDGKVSFASRADMAEGGAAILASDGHENKEYEFGGQLSLGMEDVAKVLTELSGKEISYVSPEIEEYKQALAGFGVPQGAIDVTVGFSQGIAAGEFDGPTNELKDLLGRELVSLPTFLKATYSL</sequence>
<dbReference type="InterPro" id="IPR036291">
    <property type="entry name" value="NAD(P)-bd_dom_sf"/>
</dbReference>
<protein>
    <submittedName>
        <fullName evidence="2">NAD(P)-dependent oxidoreductase</fullName>
    </submittedName>
</protein>
<feature type="domain" description="NmrA-like" evidence="1">
    <location>
        <begin position="2"/>
        <end position="241"/>
    </location>
</feature>
<accession>A0ABQ5MM40</accession>
<name>A0ABQ5MM40_9FLAO</name>
<reference evidence="2" key="1">
    <citation type="submission" date="2022-07" db="EMBL/GenBank/DDBJ databases">
        <title>Taxonomy of Novel Oxalotrophic and Methylotrophic Bacteria.</title>
        <authorList>
            <person name="Sahin N."/>
            <person name="Tani A."/>
        </authorList>
    </citation>
    <scope>NUCLEOTIDE SEQUENCE</scope>
    <source>
        <strain evidence="2">Y10</strain>
    </source>
</reference>
<dbReference type="Proteomes" id="UP001143543">
    <property type="component" value="Unassembled WGS sequence"/>
</dbReference>
<dbReference type="Gene3D" id="3.40.50.720">
    <property type="entry name" value="NAD(P)-binding Rossmann-like Domain"/>
    <property type="match status" value="1"/>
</dbReference>
<evidence type="ECO:0000259" key="1">
    <source>
        <dbReference type="Pfam" id="PF05368"/>
    </source>
</evidence>
<dbReference type="PANTHER" id="PTHR47129:SF1">
    <property type="entry name" value="NMRA-LIKE DOMAIN-CONTAINING PROTEIN"/>
    <property type="match status" value="1"/>
</dbReference>